<dbReference type="PANTHER" id="PTHR19846">
    <property type="entry name" value="WD40 REPEAT PROTEIN"/>
    <property type="match status" value="1"/>
</dbReference>
<dbReference type="InterPro" id="IPR015943">
    <property type="entry name" value="WD40/YVTN_repeat-like_dom_sf"/>
</dbReference>
<dbReference type="InterPro" id="IPR019775">
    <property type="entry name" value="WD40_repeat_CS"/>
</dbReference>
<proteinExistence type="predicted"/>
<feature type="compositionally biased region" description="Acidic residues" evidence="4">
    <location>
        <begin position="417"/>
        <end position="427"/>
    </location>
</feature>
<feature type="compositionally biased region" description="Basic and acidic residues" evidence="4">
    <location>
        <begin position="428"/>
        <end position="441"/>
    </location>
</feature>
<reference evidence="6" key="1">
    <citation type="submission" date="2020-11" db="EMBL/GenBank/DDBJ databases">
        <authorList>
            <consortium name="DOE Joint Genome Institute"/>
            <person name="Ahrendt S."/>
            <person name="Riley R."/>
            <person name="Andreopoulos W."/>
            <person name="Labutti K."/>
            <person name="Pangilinan J."/>
            <person name="Ruiz-Duenas F.J."/>
            <person name="Barrasa J.M."/>
            <person name="Sanchez-Garcia M."/>
            <person name="Camarero S."/>
            <person name="Miyauchi S."/>
            <person name="Serrano A."/>
            <person name="Linde D."/>
            <person name="Babiker R."/>
            <person name="Drula E."/>
            <person name="Ayuso-Fernandez I."/>
            <person name="Pacheco R."/>
            <person name="Padilla G."/>
            <person name="Ferreira P."/>
            <person name="Barriuso J."/>
            <person name="Kellner H."/>
            <person name="Castanera R."/>
            <person name="Alfaro M."/>
            <person name="Ramirez L."/>
            <person name="Pisabarro A.G."/>
            <person name="Kuo A."/>
            <person name="Tritt A."/>
            <person name="Lipzen A."/>
            <person name="He G."/>
            <person name="Yan M."/>
            <person name="Ng V."/>
            <person name="Cullen D."/>
            <person name="Martin F."/>
            <person name="Rosso M.-N."/>
            <person name="Henrissat B."/>
            <person name="Hibbett D."/>
            <person name="Martinez A.T."/>
            <person name="Grigoriev I.V."/>
        </authorList>
    </citation>
    <scope>NUCLEOTIDE SEQUENCE</scope>
    <source>
        <strain evidence="6">MF-IS2</strain>
    </source>
</reference>
<accession>A0A9P5XMR5</accession>
<sequence length="524" mass="58390">MPELTLDTLMDDGDYLGSERARLENKVILDELERKKKARALAVPTDDNRVRARLREIGEPITLFGERAADRRDRLIYVLSQINAARGEDALPIEEESSEEESEDVSEEFYTPGSLELLEARRRIAEFSLPRAQKRVAQQRLDSRLELGRIVDIRKKVFNEVKKFSNLGSQIGDERPISQVRFAPNNEILATGSWSGTVKLWNVPACTEMRALRGHSDKVSGVAWHPQATLSQSPDVVNLASGAGEGNVNLWSMNSNQPLSVLKGHQDRVCRVAFHPSGDYVASASFDTTWRLWDVNTSKELLLQEGHAKEVFTIEFQADGALAVSGGLDAIGRVWDIRTGRTAMVLDGHVQAIYSIAFSPNGYQVATGAGDDTIRLWDIRSLKALYTIPAHLSNVSDIRFFHANDLFYKPPATTKDEDTEMNGIDDDTSPRDTPDSEKSNQDQDADTATKGYTPEEWRYRSGLFFASAGYDGLVKLWSADDWQLLRTLTTDAGKVMSVDISSDGGMVASGTYNRNFQLYAPEDF</sequence>
<dbReference type="PROSITE" id="PS50294">
    <property type="entry name" value="WD_REPEATS_REGION"/>
    <property type="match status" value="4"/>
</dbReference>
<gene>
    <name evidence="6" type="ORF">P691DRAFT_656461</name>
</gene>
<dbReference type="Gene3D" id="4.10.280.110">
    <property type="entry name" value="Pre-mRNA processing factor 4 domain"/>
    <property type="match status" value="1"/>
</dbReference>
<dbReference type="Gene3D" id="2.130.10.10">
    <property type="entry name" value="YVTN repeat-like/Quinoprotein amine dehydrogenase"/>
    <property type="match status" value="3"/>
</dbReference>
<evidence type="ECO:0000256" key="2">
    <source>
        <dbReference type="ARBA" id="ARBA00022737"/>
    </source>
</evidence>
<dbReference type="InterPro" id="IPR036285">
    <property type="entry name" value="PRP4-like_sf"/>
</dbReference>
<dbReference type="PROSITE" id="PS00678">
    <property type="entry name" value="WD_REPEATS_1"/>
    <property type="match status" value="2"/>
</dbReference>
<evidence type="ECO:0000256" key="1">
    <source>
        <dbReference type="ARBA" id="ARBA00022574"/>
    </source>
</evidence>
<dbReference type="PROSITE" id="PS50082">
    <property type="entry name" value="WD_REPEATS_2"/>
    <property type="match status" value="5"/>
</dbReference>
<dbReference type="EMBL" id="MU151055">
    <property type="protein sequence ID" value="KAF9454337.1"/>
    <property type="molecule type" value="Genomic_DNA"/>
</dbReference>
<feature type="compositionally biased region" description="Acidic residues" evidence="4">
    <location>
        <begin position="91"/>
        <end position="107"/>
    </location>
</feature>
<dbReference type="Pfam" id="PF08799">
    <property type="entry name" value="PRP4"/>
    <property type="match status" value="1"/>
</dbReference>
<feature type="repeat" description="WD" evidence="3">
    <location>
        <begin position="304"/>
        <end position="345"/>
    </location>
</feature>
<evidence type="ECO:0000256" key="3">
    <source>
        <dbReference type="PROSITE-ProRule" id="PRU00221"/>
    </source>
</evidence>
<evidence type="ECO:0000259" key="5">
    <source>
        <dbReference type="SMART" id="SM00500"/>
    </source>
</evidence>
<organism evidence="6 7">
    <name type="scientific">Macrolepiota fuliginosa MF-IS2</name>
    <dbReference type="NCBI Taxonomy" id="1400762"/>
    <lineage>
        <taxon>Eukaryota</taxon>
        <taxon>Fungi</taxon>
        <taxon>Dikarya</taxon>
        <taxon>Basidiomycota</taxon>
        <taxon>Agaricomycotina</taxon>
        <taxon>Agaricomycetes</taxon>
        <taxon>Agaricomycetidae</taxon>
        <taxon>Agaricales</taxon>
        <taxon>Agaricineae</taxon>
        <taxon>Agaricaceae</taxon>
        <taxon>Macrolepiota</taxon>
    </lineage>
</organism>
<feature type="region of interest" description="Disordered" evidence="4">
    <location>
        <begin position="412"/>
        <end position="452"/>
    </location>
</feature>
<feature type="repeat" description="WD" evidence="3">
    <location>
        <begin position="170"/>
        <end position="211"/>
    </location>
</feature>
<keyword evidence="1 3" id="KW-0853">WD repeat</keyword>
<comment type="caution">
    <text evidence="6">The sequence shown here is derived from an EMBL/GenBank/DDBJ whole genome shotgun (WGS) entry which is preliminary data.</text>
</comment>
<keyword evidence="2" id="KW-0677">Repeat</keyword>
<dbReference type="GO" id="GO:0017070">
    <property type="term" value="F:U6 snRNA binding"/>
    <property type="evidence" value="ECO:0007669"/>
    <property type="project" value="TreeGrafter"/>
</dbReference>
<dbReference type="PANTHER" id="PTHR19846:SF0">
    <property type="entry name" value="PRE-MRNA PROCESSING FACTOR 4"/>
    <property type="match status" value="1"/>
</dbReference>
<dbReference type="GO" id="GO:0000398">
    <property type="term" value="P:mRNA splicing, via spliceosome"/>
    <property type="evidence" value="ECO:0007669"/>
    <property type="project" value="TreeGrafter"/>
</dbReference>
<dbReference type="InterPro" id="IPR036322">
    <property type="entry name" value="WD40_repeat_dom_sf"/>
</dbReference>
<feature type="repeat" description="WD" evidence="3">
    <location>
        <begin position="346"/>
        <end position="387"/>
    </location>
</feature>
<dbReference type="InterPro" id="IPR020472">
    <property type="entry name" value="WD40_PAC1"/>
</dbReference>
<dbReference type="SUPFAM" id="SSF158230">
    <property type="entry name" value="PRP4-like"/>
    <property type="match status" value="1"/>
</dbReference>
<dbReference type="Proteomes" id="UP000807342">
    <property type="component" value="Unassembled WGS sequence"/>
</dbReference>
<name>A0A9P5XMR5_9AGAR</name>
<dbReference type="GO" id="GO:0030621">
    <property type="term" value="F:U4 snRNA binding"/>
    <property type="evidence" value="ECO:0007669"/>
    <property type="project" value="TreeGrafter"/>
</dbReference>
<dbReference type="GO" id="GO:0046540">
    <property type="term" value="C:U4/U6 x U5 tri-snRNP complex"/>
    <property type="evidence" value="ECO:0007669"/>
    <property type="project" value="TreeGrafter"/>
</dbReference>
<dbReference type="Pfam" id="PF00400">
    <property type="entry name" value="WD40"/>
    <property type="match status" value="6"/>
</dbReference>
<dbReference type="InterPro" id="IPR014906">
    <property type="entry name" value="PRP4-like"/>
</dbReference>
<feature type="region of interest" description="Disordered" evidence="4">
    <location>
        <begin position="89"/>
        <end position="110"/>
    </location>
</feature>
<dbReference type="AlphaFoldDB" id="A0A9P5XMR5"/>
<evidence type="ECO:0000256" key="4">
    <source>
        <dbReference type="SAM" id="MobiDB-lite"/>
    </source>
</evidence>
<evidence type="ECO:0000313" key="6">
    <source>
        <dbReference type="EMBL" id="KAF9454337.1"/>
    </source>
</evidence>
<dbReference type="InterPro" id="IPR001680">
    <property type="entry name" value="WD40_rpt"/>
</dbReference>
<feature type="domain" description="Pre-mRNA processing factor 4 (PRP4)-like" evidence="5">
    <location>
        <begin position="45"/>
        <end position="97"/>
    </location>
</feature>
<dbReference type="PRINTS" id="PR00320">
    <property type="entry name" value="GPROTEINBRPT"/>
</dbReference>
<dbReference type="FunFam" id="2.130.10.10:FF:001211">
    <property type="entry name" value="CBN-PRP-4 protein"/>
    <property type="match status" value="1"/>
</dbReference>
<feature type="repeat" description="WD" evidence="3">
    <location>
        <begin position="262"/>
        <end position="303"/>
    </location>
</feature>
<dbReference type="SUPFAM" id="SSF50978">
    <property type="entry name" value="WD40 repeat-like"/>
    <property type="match status" value="1"/>
</dbReference>
<dbReference type="CDD" id="cd00200">
    <property type="entry name" value="WD40"/>
    <property type="match status" value="1"/>
</dbReference>
<protein>
    <submittedName>
        <fullName evidence="6">U4/U6 snRNP-specific spliceosomal protein</fullName>
    </submittedName>
</protein>
<evidence type="ECO:0000313" key="7">
    <source>
        <dbReference type="Proteomes" id="UP000807342"/>
    </source>
</evidence>
<dbReference type="OrthoDB" id="540662at2759"/>
<feature type="repeat" description="WD" evidence="3">
    <location>
        <begin position="212"/>
        <end position="261"/>
    </location>
</feature>
<dbReference type="SMART" id="SM00320">
    <property type="entry name" value="WD40"/>
    <property type="match status" value="7"/>
</dbReference>
<dbReference type="SMART" id="SM00500">
    <property type="entry name" value="SFM"/>
    <property type="match status" value="1"/>
</dbReference>
<keyword evidence="7" id="KW-1185">Reference proteome</keyword>